<proteinExistence type="inferred from homology"/>
<protein>
    <recommendedName>
        <fullName evidence="4">non-specific serine/threonine protein kinase</fullName>
        <ecNumber evidence="4">2.7.11.1</ecNumber>
    </recommendedName>
</protein>
<dbReference type="GO" id="GO:0005886">
    <property type="term" value="C:plasma membrane"/>
    <property type="evidence" value="ECO:0007669"/>
    <property type="project" value="UniProtKB-SubCell"/>
</dbReference>
<keyword evidence="5" id="KW-0964">Secreted</keyword>
<keyword evidence="11" id="KW-0732">Signal</keyword>
<dbReference type="Gene3D" id="3.80.10.10">
    <property type="entry name" value="Ribonuclease Inhibitor"/>
    <property type="match status" value="4"/>
</dbReference>
<dbReference type="EC" id="2.7.11.1" evidence="4"/>
<evidence type="ECO:0000256" key="12">
    <source>
        <dbReference type="ARBA" id="ARBA00022737"/>
    </source>
</evidence>
<dbReference type="Pfam" id="PF00560">
    <property type="entry name" value="LRR_1"/>
    <property type="match status" value="5"/>
</dbReference>
<keyword evidence="17 24" id="KW-0472">Membrane</keyword>
<dbReference type="PANTHER" id="PTHR48053:SF126">
    <property type="entry name" value="MDIS1-INTERACTING RECEPTOR LIKE KINASE 2-LIKE ISOFORM X1"/>
    <property type="match status" value="1"/>
</dbReference>
<evidence type="ECO:0000256" key="15">
    <source>
        <dbReference type="ARBA" id="ARBA00022840"/>
    </source>
</evidence>
<comment type="similarity">
    <text evidence="20">Belongs to the polygalacturonase-inhibiting protein family.</text>
</comment>
<dbReference type="Gene3D" id="1.10.510.10">
    <property type="entry name" value="Transferase(Phosphotransferase) domain 1"/>
    <property type="match status" value="1"/>
</dbReference>
<keyword evidence="15 23" id="KW-0067">ATP-binding</keyword>
<dbReference type="Proteomes" id="UP001187192">
    <property type="component" value="Unassembled WGS sequence"/>
</dbReference>
<gene>
    <name evidence="26" type="ORF">TIFTF001_011565</name>
</gene>
<evidence type="ECO:0000256" key="22">
    <source>
        <dbReference type="ARBA" id="ARBA00048679"/>
    </source>
</evidence>
<dbReference type="FunFam" id="3.80.10.10:FF:000041">
    <property type="entry name" value="LRR receptor-like serine/threonine-protein kinase ERECTA"/>
    <property type="match status" value="1"/>
</dbReference>
<feature type="domain" description="Protein kinase" evidence="25">
    <location>
        <begin position="644"/>
        <end position="898"/>
    </location>
</feature>
<dbReference type="SMART" id="SM00369">
    <property type="entry name" value="LRR_TYP"/>
    <property type="match status" value="10"/>
</dbReference>
<evidence type="ECO:0000313" key="26">
    <source>
        <dbReference type="EMBL" id="GMN42345.1"/>
    </source>
</evidence>
<keyword evidence="10 24" id="KW-0812">Transmembrane</keyword>
<dbReference type="FunFam" id="3.80.10.10:FF:000400">
    <property type="entry name" value="Nuclear pore complex protein NUP107"/>
    <property type="match status" value="1"/>
</dbReference>
<evidence type="ECO:0000256" key="17">
    <source>
        <dbReference type="ARBA" id="ARBA00023136"/>
    </source>
</evidence>
<dbReference type="FunFam" id="3.30.200.20:FF:000309">
    <property type="entry name" value="Leucine-rich repeat receptor protein kinase MSP1"/>
    <property type="match status" value="1"/>
</dbReference>
<dbReference type="InterPro" id="IPR051716">
    <property type="entry name" value="Plant_RL_S/T_kinase"/>
</dbReference>
<dbReference type="GO" id="GO:0004674">
    <property type="term" value="F:protein serine/threonine kinase activity"/>
    <property type="evidence" value="ECO:0007669"/>
    <property type="project" value="UniProtKB-KW"/>
</dbReference>
<dbReference type="Pfam" id="PF13855">
    <property type="entry name" value="LRR_8"/>
    <property type="match status" value="3"/>
</dbReference>
<keyword evidence="7" id="KW-0597">Phosphoprotein</keyword>
<evidence type="ECO:0000256" key="2">
    <source>
        <dbReference type="ARBA" id="ARBA00004236"/>
    </source>
</evidence>
<dbReference type="SUPFAM" id="SSF52058">
    <property type="entry name" value="L domain-like"/>
    <property type="match status" value="2"/>
</dbReference>
<keyword evidence="19" id="KW-0325">Glycoprotein</keyword>
<evidence type="ECO:0000256" key="10">
    <source>
        <dbReference type="ARBA" id="ARBA00022692"/>
    </source>
</evidence>
<organism evidence="26 27">
    <name type="scientific">Ficus carica</name>
    <name type="common">Common fig</name>
    <dbReference type="NCBI Taxonomy" id="3494"/>
    <lineage>
        <taxon>Eukaryota</taxon>
        <taxon>Viridiplantae</taxon>
        <taxon>Streptophyta</taxon>
        <taxon>Embryophyta</taxon>
        <taxon>Tracheophyta</taxon>
        <taxon>Spermatophyta</taxon>
        <taxon>Magnoliopsida</taxon>
        <taxon>eudicotyledons</taxon>
        <taxon>Gunneridae</taxon>
        <taxon>Pentapetalae</taxon>
        <taxon>rosids</taxon>
        <taxon>fabids</taxon>
        <taxon>Rosales</taxon>
        <taxon>Moraceae</taxon>
        <taxon>Ficeae</taxon>
        <taxon>Ficus</taxon>
    </lineage>
</organism>
<keyword evidence="5" id="KW-0134">Cell wall</keyword>
<dbReference type="InterPro" id="IPR003591">
    <property type="entry name" value="Leu-rich_rpt_typical-subtyp"/>
</dbReference>
<evidence type="ECO:0000259" key="25">
    <source>
        <dbReference type="PROSITE" id="PS50011"/>
    </source>
</evidence>
<dbReference type="PROSITE" id="PS00109">
    <property type="entry name" value="PROTEIN_KINASE_TYR"/>
    <property type="match status" value="1"/>
</dbReference>
<keyword evidence="13 23" id="KW-0547">Nucleotide-binding</keyword>
<dbReference type="PROSITE" id="PS50011">
    <property type="entry name" value="PROTEIN_KINASE_DOM"/>
    <property type="match status" value="1"/>
</dbReference>
<comment type="subcellular location">
    <subcellularLocation>
        <location evidence="2">Cell membrane</location>
    </subcellularLocation>
    <subcellularLocation>
        <location evidence="3">Membrane</location>
        <topology evidence="3">Single-pass type I membrane protein</topology>
    </subcellularLocation>
    <subcellularLocation>
        <location evidence="1">Secreted</location>
        <location evidence="1">Cell wall</location>
    </subcellularLocation>
</comment>
<keyword evidence="8" id="KW-0433">Leucine-rich repeat</keyword>
<dbReference type="InterPro" id="IPR011009">
    <property type="entry name" value="Kinase-like_dom_sf"/>
</dbReference>
<evidence type="ECO:0000256" key="18">
    <source>
        <dbReference type="ARBA" id="ARBA00023170"/>
    </source>
</evidence>
<feature type="transmembrane region" description="Helical" evidence="24">
    <location>
        <begin position="580"/>
        <end position="601"/>
    </location>
</feature>
<evidence type="ECO:0000256" key="24">
    <source>
        <dbReference type="SAM" id="Phobius"/>
    </source>
</evidence>
<evidence type="ECO:0000256" key="3">
    <source>
        <dbReference type="ARBA" id="ARBA00004479"/>
    </source>
</evidence>
<evidence type="ECO:0000256" key="8">
    <source>
        <dbReference type="ARBA" id="ARBA00022614"/>
    </source>
</evidence>
<evidence type="ECO:0000313" key="27">
    <source>
        <dbReference type="Proteomes" id="UP001187192"/>
    </source>
</evidence>
<accession>A0AA88A041</accession>
<evidence type="ECO:0000256" key="5">
    <source>
        <dbReference type="ARBA" id="ARBA00022512"/>
    </source>
</evidence>
<evidence type="ECO:0000256" key="1">
    <source>
        <dbReference type="ARBA" id="ARBA00004191"/>
    </source>
</evidence>
<sequence length="898" mass="98602">MIKFNYQFIVLLVAWTTIVLFTSVSMTASSPELEAKALLQSGWWPYSEDDGDHCDWPGIACNYEGSVTDICLARACENELSSKMKRDFSKLNFSSFPNLARLKLADASLFGSIPAEIGTLSKLIHVDLSFNGLTGQLPPSLANLSQLVVLDLYYNKLNGSVPQQLTSLRNLIALNMSSNSFTGPIPPDIGLLINLTHLHLSSNQIEGHLPLSLSRLANLVILDAASNKISGSFPDQIGNLKNLVSLDLSHNMLNAPLPSTLDQLNKLAYLSLSFNKINGSIISTLDQLTNLVELHLESNQIGNSLPPKIGNLKNLSLLSLGDNLFSGSLPPEIGNLKNLSVLSLNRNMFNGFIPLEIGNLENLTVLDLSVNTFQGSLPPTFGQLANLRELRISSNEISGSIPLEIGNLKNLTHLDLSFNKLLGPIFPSLNGLEDNLAYLYLGSNRIKGSIDPNIGNLKELRELDLSLNELSGIVPKQIAQLKGLQHLNLSWNNLKCLPIEICDCEGLNVLDISHNLIRADLPPIQGNWLACNYIAKIIQAHPPCYSFLDEPFDGIKDLYCDTGVLACANGPKRKRVDYKIILPVIIFSVALIFSASILLVYKCRLGNRNGEPDNGATKEGDTFLIWNCDEKIAYEDIIRATEDFDTRYCIGRGGHASVYKAQLPSGKVVAVKKFHASEVEGVASPRSFATEVKTLTEIRHRNIARLYGFCLYKRCMFLVSKYMERGSLFSVLRDDAEAVQLDWSKRVNIIKGTAHALSYLHHDCGWPIVHRDLTSTNILLNSELEACVSDFGTAKLLDPDSSNQTMFAGTLGYIAPDDRLSPPRNRVVAGEVVLVASLAFACINAKPKCRPTMKQVSQHSIACKGLLARSFSKISLGQLMIPEAFLDGESEIGTCNRN</sequence>
<evidence type="ECO:0000256" key="19">
    <source>
        <dbReference type="ARBA" id="ARBA00023180"/>
    </source>
</evidence>
<dbReference type="InterPro" id="IPR000719">
    <property type="entry name" value="Prot_kinase_dom"/>
</dbReference>
<dbReference type="InterPro" id="IPR017441">
    <property type="entry name" value="Protein_kinase_ATP_BS"/>
</dbReference>
<evidence type="ECO:0000256" key="23">
    <source>
        <dbReference type="PROSITE-ProRule" id="PRU10141"/>
    </source>
</evidence>
<dbReference type="FunFam" id="1.10.510.10:FF:001023">
    <property type="entry name" value="Os07g0541700 protein"/>
    <property type="match status" value="1"/>
</dbReference>
<dbReference type="SMART" id="SM00365">
    <property type="entry name" value="LRR_SD22"/>
    <property type="match status" value="8"/>
</dbReference>
<evidence type="ECO:0000256" key="7">
    <source>
        <dbReference type="ARBA" id="ARBA00022553"/>
    </source>
</evidence>
<evidence type="ECO:0000256" key="16">
    <source>
        <dbReference type="ARBA" id="ARBA00022989"/>
    </source>
</evidence>
<evidence type="ECO:0000256" key="13">
    <source>
        <dbReference type="ARBA" id="ARBA00022741"/>
    </source>
</evidence>
<dbReference type="Gene3D" id="3.30.200.20">
    <property type="entry name" value="Phosphorylase Kinase, domain 1"/>
    <property type="match status" value="1"/>
</dbReference>
<comment type="caution">
    <text evidence="26">The sequence shown here is derived from an EMBL/GenBank/DDBJ whole genome shotgun (WGS) entry which is preliminary data.</text>
</comment>
<feature type="binding site" evidence="23">
    <location>
        <position position="673"/>
    </location>
    <ligand>
        <name>ATP</name>
        <dbReference type="ChEBI" id="CHEBI:30616"/>
    </ligand>
</feature>
<dbReference type="PANTHER" id="PTHR48053">
    <property type="entry name" value="LEUCINE RICH REPEAT FAMILY PROTEIN, EXPRESSED"/>
    <property type="match status" value="1"/>
</dbReference>
<keyword evidence="27" id="KW-1185">Reference proteome</keyword>
<reference evidence="26" key="1">
    <citation type="submission" date="2023-07" db="EMBL/GenBank/DDBJ databases">
        <title>draft genome sequence of fig (Ficus carica).</title>
        <authorList>
            <person name="Takahashi T."/>
            <person name="Nishimura K."/>
        </authorList>
    </citation>
    <scope>NUCLEOTIDE SEQUENCE</scope>
</reference>
<name>A0AA88A041_FICCA</name>
<keyword evidence="18" id="KW-0675">Receptor</keyword>
<evidence type="ECO:0000256" key="6">
    <source>
        <dbReference type="ARBA" id="ARBA00022527"/>
    </source>
</evidence>
<dbReference type="PROSITE" id="PS00107">
    <property type="entry name" value="PROTEIN_KINASE_ATP"/>
    <property type="match status" value="1"/>
</dbReference>
<comment type="catalytic activity">
    <reaction evidence="21">
        <text>L-threonyl-[protein] + ATP = O-phospho-L-threonyl-[protein] + ADP + H(+)</text>
        <dbReference type="Rhea" id="RHEA:46608"/>
        <dbReference type="Rhea" id="RHEA-COMP:11060"/>
        <dbReference type="Rhea" id="RHEA-COMP:11605"/>
        <dbReference type="ChEBI" id="CHEBI:15378"/>
        <dbReference type="ChEBI" id="CHEBI:30013"/>
        <dbReference type="ChEBI" id="CHEBI:30616"/>
        <dbReference type="ChEBI" id="CHEBI:61977"/>
        <dbReference type="ChEBI" id="CHEBI:456216"/>
        <dbReference type="EC" id="2.7.11.1"/>
    </reaction>
</comment>
<evidence type="ECO:0000256" key="20">
    <source>
        <dbReference type="ARBA" id="ARBA00038043"/>
    </source>
</evidence>
<evidence type="ECO:0000256" key="14">
    <source>
        <dbReference type="ARBA" id="ARBA00022777"/>
    </source>
</evidence>
<keyword evidence="16 24" id="KW-1133">Transmembrane helix</keyword>
<dbReference type="InterPro" id="IPR032675">
    <property type="entry name" value="LRR_dom_sf"/>
</dbReference>
<dbReference type="EMBL" id="BTGU01000014">
    <property type="protein sequence ID" value="GMN42345.1"/>
    <property type="molecule type" value="Genomic_DNA"/>
</dbReference>
<keyword evidence="12" id="KW-0677">Repeat</keyword>
<keyword evidence="9" id="KW-0808">Transferase</keyword>
<dbReference type="InterPro" id="IPR008266">
    <property type="entry name" value="Tyr_kinase_AS"/>
</dbReference>
<dbReference type="GO" id="GO:0009791">
    <property type="term" value="P:post-embryonic development"/>
    <property type="evidence" value="ECO:0007669"/>
    <property type="project" value="UniProtKB-ARBA"/>
</dbReference>
<evidence type="ECO:0000256" key="21">
    <source>
        <dbReference type="ARBA" id="ARBA00047899"/>
    </source>
</evidence>
<evidence type="ECO:0000256" key="4">
    <source>
        <dbReference type="ARBA" id="ARBA00012513"/>
    </source>
</evidence>
<keyword evidence="6" id="KW-0723">Serine/threonine-protein kinase</keyword>
<dbReference type="AlphaFoldDB" id="A0AA88A041"/>
<evidence type="ECO:0000256" key="11">
    <source>
        <dbReference type="ARBA" id="ARBA00022729"/>
    </source>
</evidence>
<dbReference type="SUPFAM" id="SSF56112">
    <property type="entry name" value="Protein kinase-like (PK-like)"/>
    <property type="match status" value="1"/>
</dbReference>
<dbReference type="InterPro" id="IPR001611">
    <property type="entry name" value="Leu-rich_rpt"/>
</dbReference>
<dbReference type="Pfam" id="PF00069">
    <property type="entry name" value="Pkinase"/>
    <property type="match status" value="1"/>
</dbReference>
<comment type="catalytic activity">
    <reaction evidence="22">
        <text>L-seryl-[protein] + ATP = O-phospho-L-seryl-[protein] + ADP + H(+)</text>
        <dbReference type="Rhea" id="RHEA:17989"/>
        <dbReference type="Rhea" id="RHEA-COMP:9863"/>
        <dbReference type="Rhea" id="RHEA-COMP:11604"/>
        <dbReference type="ChEBI" id="CHEBI:15378"/>
        <dbReference type="ChEBI" id="CHEBI:29999"/>
        <dbReference type="ChEBI" id="CHEBI:30616"/>
        <dbReference type="ChEBI" id="CHEBI:83421"/>
        <dbReference type="ChEBI" id="CHEBI:456216"/>
        <dbReference type="EC" id="2.7.11.1"/>
    </reaction>
</comment>
<keyword evidence="14" id="KW-0418">Kinase</keyword>
<dbReference type="FunFam" id="3.80.10.10:FF:000233">
    <property type="entry name" value="Leucine-rich repeat receptor-like protein kinase TDR"/>
    <property type="match status" value="1"/>
</dbReference>
<evidence type="ECO:0000256" key="9">
    <source>
        <dbReference type="ARBA" id="ARBA00022679"/>
    </source>
</evidence>
<dbReference type="GO" id="GO:0005524">
    <property type="term" value="F:ATP binding"/>
    <property type="evidence" value="ECO:0007669"/>
    <property type="project" value="UniProtKB-UniRule"/>
</dbReference>